<keyword evidence="12" id="KW-1185">Reference proteome</keyword>
<evidence type="ECO:0000256" key="7">
    <source>
        <dbReference type="ARBA" id="ARBA00023180"/>
    </source>
</evidence>
<feature type="signal peptide" evidence="9">
    <location>
        <begin position="1"/>
        <end position="30"/>
    </location>
</feature>
<reference evidence="11" key="1">
    <citation type="submission" date="2023-04" db="EMBL/GenBank/DDBJ databases">
        <authorList>
            <consortium name="ELIXIR-Norway"/>
        </authorList>
    </citation>
    <scope>NUCLEOTIDE SEQUENCE [LARGE SCALE GENOMIC DNA]</scope>
</reference>
<evidence type="ECO:0000259" key="10">
    <source>
        <dbReference type="PROSITE" id="PS50835"/>
    </source>
</evidence>
<keyword evidence="7" id="KW-0325">Glycoprotein</keyword>
<keyword evidence="9" id="KW-0732">Signal</keyword>
<dbReference type="SMART" id="SM00407">
    <property type="entry name" value="IGc1"/>
    <property type="match status" value="1"/>
</dbReference>
<name>A0ABN8Z5G1_RANTA</name>
<dbReference type="InterPro" id="IPR003006">
    <property type="entry name" value="Ig/MHC_CS"/>
</dbReference>
<evidence type="ECO:0000256" key="9">
    <source>
        <dbReference type="SAM" id="SignalP"/>
    </source>
</evidence>
<dbReference type="SUPFAM" id="SSF54452">
    <property type="entry name" value="MHC antigen-recognition domain"/>
    <property type="match status" value="1"/>
</dbReference>
<dbReference type="InterPro" id="IPR000353">
    <property type="entry name" value="MHC_II_b_N"/>
</dbReference>
<evidence type="ECO:0000256" key="2">
    <source>
        <dbReference type="ARBA" id="ARBA00022692"/>
    </source>
</evidence>
<dbReference type="Proteomes" id="UP001176941">
    <property type="component" value="Chromosome 28"/>
</dbReference>
<dbReference type="Gene3D" id="2.60.40.10">
    <property type="entry name" value="Immunoglobulins"/>
    <property type="match status" value="1"/>
</dbReference>
<comment type="subcellular location">
    <subcellularLocation>
        <location evidence="1">Membrane</location>
        <topology evidence="1">Single-pass type I membrane protein</topology>
    </subcellularLocation>
</comment>
<keyword evidence="5" id="KW-1064">Adaptive immunity</keyword>
<dbReference type="Pfam" id="PF07654">
    <property type="entry name" value="C1-set"/>
    <property type="match status" value="1"/>
</dbReference>
<organism evidence="11 12">
    <name type="scientific">Rangifer tarandus platyrhynchus</name>
    <name type="common">Svalbard reindeer</name>
    <dbReference type="NCBI Taxonomy" id="3082113"/>
    <lineage>
        <taxon>Eukaryota</taxon>
        <taxon>Metazoa</taxon>
        <taxon>Chordata</taxon>
        <taxon>Craniata</taxon>
        <taxon>Vertebrata</taxon>
        <taxon>Euteleostomi</taxon>
        <taxon>Mammalia</taxon>
        <taxon>Eutheria</taxon>
        <taxon>Laurasiatheria</taxon>
        <taxon>Artiodactyla</taxon>
        <taxon>Ruminantia</taxon>
        <taxon>Pecora</taxon>
        <taxon>Cervidae</taxon>
        <taxon>Odocoileinae</taxon>
        <taxon>Rangifer</taxon>
    </lineage>
</organism>
<keyword evidence="8" id="KW-0491">MHC II</keyword>
<evidence type="ECO:0000256" key="6">
    <source>
        <dbReference type="ARBA" id="ARBA00023136"/>
    </source>
</evidence>
<evidence type="ECO:0000313" key="11">
    <source>
        <dbReference type="EMBL" id="CAI9168171.1"/>
    </source>
</evidence>
<dbReference type="InterPro" id="IPR011162">
    <property type="entry name" value="MHC_I/II-like_Ag-recog"/>
</dbReference>
<keyword evidence="6" id="KW-0472">Membrane</keyword>
<keyword evidence="4" id="KW-1133">Transmembrane helix</keyword>
<dbReference type="EMBL" id="OX459964">
    <property type="protein sequence ID" value="CAI9168171.1"/>
    <property type="molecule type" value="Genomic_DNA"/>
</dbReference>
<dbReference type="PANTHER" id="PTHR19944:SF104">
    <property type="entry name" value="MHC CLASS II ANTIGEN"/>
    <property type="match status" value="1"/>
</dbReference>
<evidence type="ECO:0000256" key="4">
    <source>
        <dbReference type="ARBA" id="ARBA00022989"/>
    </source>
</evidence>
<evidence type="ECO:0000256" key="1">
    <source>
        <dbReference type="ARBA" id="ARBA00004479"/>
    </source>
</evidence>
<evidence type="ECO:0000256" key="8">
    <source>
        <dbReference type="ARBA" id="ARBA00023182"/>
    </source>
</evidence>
<protein>
    <recommendedName>
        <fullName evidence="10">Ig-like domain-containing protein</fullName>
    </recommendedName>
</protein>
<dbReference type="PROSITE" id="PS50835">
    <property type="entry name" value="IG_LIKE"/>
    <property type="match status" value="1"/>
</dbReference>
<evidence type="ECO:0000256" key="5">
    <source>
        <dbReference type="ARBA" id="ARBA00023130"/>
    </source>
</evidence>
<evidence type="ECO:0000313" key="12">
    <source>
        <dbReference type="Proteomes" id="UP001176941"/>
    </source>
</evidence>
<dbReference type="InterPro" id="IPR003597">
    <property type="entry name" value="Ig_C1-set"/>
</dbReference>
<dbReference type="PROSITE" id="PS00290">
    <property type="entry name" value="IG_MHC"/>
    <property type="match status" value="1"/>
</dbReference>
<feature type="domain" description="Ig-like" evidence="10">
    <location>
        <begin position="127"/>
        <end position="219"/>
    </location>
</feature>
<proteinExistence type="predicted"/>
<sequence length="283" mass="32017">MRVTVPRNPGTVAGVVMAVFLVLRIPGAHCRDAPKNFVYQFKGMCYFTNGTERVRLVARQIYNKEEILHFDSDLGKFVAVTELGQVCAENWNTQKDPLEEFRAYVETLCRHNYKETASFTVQRRVEPTVTVSPASTEDPNHHNLLVCSVTNFYPRQVKVKWFRNQQEETAGVGFTPLTQNGDWTYQIHVMLETKPQLGDVYVCRVDHPSLQSPITVELTLWTRQERKSSGRAQSESAQSKTRSGIGGFVLGLIFLGVSQKWDKRGKAPWEKKGKAGAGLKSFC</sequence>
<dbReference type="InterPro" id="IPR036179">
    <property type="entry name" value="Ig-like_dom_sf"/>
</dbReference>
<dbReference type="SMART" id="SM00921">
    <property type="entry name" value="MHC_II_beta"/>
    <property type="match status" value="1"/>
</dbReference>
<evidence type="ECO:0000256" key="3">
    <source>
        <dbReference type="ARBA" id="ARBA00022859"/>
    </source>
</evidence>
<dbReference type="InterPro" id="IPR013783">
    <property type="entry name" value="Ig-like_fold"/>
</dbReference>
<dbReference type="InterPro" id="IPR007110">
    <property type="entry name" value="Ig-like_dom"/>
</dbReference>
<dbReference type="Gene3D" id="3.10.320.10">
    <property type="entry name" value="Class II Histocompatibility Antigen, M Beta Chain, Chain B, domain 1"/>
    <property type="match status" value="1"/>
</dbReference>
<dbReference type="InterPro" id="IPR014745">
    <property type="entry name" value="MHC_II_a/b_N"/>
</dbReference>
<dbReference type="Pfam" id="PF00969">
    <property type="entry name" value="MHC_II_beta"/>
    <property type="match status" value="1"/>
</dbReference>
<keyword evidence="2" id="KW-0812">Transmembrane</keyword>
<gene>
    <name evidence="11" type="ORF">MRATA1EN1_LOCUS17133</name>
</gene>
<dbReference type="InterPro" id="IPR050160">
    <property type="entry name" value="MHC/Immunoglobulin"/>
</dbReference>
<dbReference type="SUPFAM" id="SSF48726">
    <property type="entry name" value="Immunoglobulin"/>
    <property type="match status" value="1"/>
</dbReference>
<dbReference type="PANTHER" id="PTHR19944">
    <property type="entry name" value="MHC CLASS II-RELATED"/>
    <property type="match status" value="1"/>
</dbReference>
<keyword evidence="3" id="KW-0391">Immunity</keyword>
<feature type="chain" id="PRO_5045593765" description="Ig-like domain-containing protein" evidence="9">
    <location>
        <begin position="31"/>
        <end position="283"/>
    </location>
</feature>
<accession>A0ABN8Z5G1</accession>